<dbReference type="Proteomes" id="UP000011524">
    <property type="component" value="Unassembled WGS sequence"/>
</dbReference>
<reference evidence="1 2" key="1">
    <citation type="journal article" date="2014" name="PLoS Genet.">
        <title>Phylogenetically driven sequencing of extremely halophilic archaea reveals strategies for static and dynamic osmo-response.</title>
        <authorList>
            <person name="Becker E.A."/>
            <person name="Seitzer P.M."/>
            <person name="Tritt A."/>
            <person name="Larsen D."/>
            <person name="Krusor M."/>
            <person name="Yao A.I."/>
            <person name="Wu D."/>
            <person name="Madern D."/>
            <person name="Eisen J.A."/>
            <person name="Darling A.E."/>
            <person name="Facciotti M.T."/>
        </authorList>
    </citation>
    <scope>NUCLEOTIDE SEQUENCE [LARGE SCALE GENOMIC DNA]</scope>
    <source>
        <strain evidence="2">ATCC 49778 / DSM 6131 / JCM 7785 / NBRC 101032 / NCIMB 13157 / TR-1</strain>
    </source>
</reference>
<comment type="caution">
    <text evidence="1">The sequence shown here is derived from an EMBL/GenBank/DDBJ whole genome shotgun (WGS) entry which is preliminary data.</text>
</comment>
<dbReference type="EMBL" id="AOLY01000042">
    <property type="protein sequence ID" value="EMA27544.1"/>
    <property type="molecule type" value="Genomic_DNA"/>
</dbReference>
<dbReference type="Pfam" id="PF26407">
    <property type="entry name" value="DUF8105"/>
    <property type="match status" value="1"/>
</dbReference>
<dbReference type="InterPro" id="IPR058418">
    <property type="entry name" value="DUF8105"/>
</dbReference>
<dbReference type="STRING" id="1227453.C444_18687"/>
<protein>
    <submittedName>
        <fullName evidence="1">Uncharacterized protein</fullName>
    </submittedName>
</protein>
<evidence type="ECO:0000313" key="1">
    <source>
        <dbReference type="EMBL" id="EMA27544.1"/>
    </source>
</evidence>
<gene>
    <name evidence="1" type="ORF">C444_18687</name>
</gene>
<evidence type="ECO:0000313" key="2">
    <source>
        <dbReference type="Proteomes" id="UP000011524"/>
    </source>
</evidence>
<sequence length="39" mass="3986">MDCPACGSSVTLEVGPDRLLSTSLSDAVLTAEDTDDATE</sequence>
<organism evidence="1 2">
    <name type="scientific">Haloarcula japonica (strain ATCC 49778 / DSM 6131 / JCM 7785 / NBRC 101032 / NCIMB 13157 / TR-1)</name>
    <dbReference type="NCBI Taxonomy" id="1227453"/>
    <lineage>
        <taxon>Archaea</taxon>
        <taxon>Methanobacteriati</taxon>
        <taxon>Methanobacteriota</taxon>
        <taxon>Stenosarchaea group</taxon>
        <taxon>Halobacteria</taxon>
        <taxon>Halobacteriales</taxon>
        <taxon>Haloarculaceae</taxon>
        <taxon>Haloarcula</taxon>
    </lineage>
</organism>
<name>M0L559_HALJT</name>
<dbReference type="AlphaFoldDB" id="M0L559"/>
<accession>M0L559</accession>
<dbReference type="PATRIC" id="fig|1227453.3.peg.3678"/>
<proteinExistence type="predicted"/>
<keyword evidence="2" id="KW-1185">Reference proteome</keyword>